<evidence type="ECO:0000256" key="7">
    <source>
        <dbReference type="ARBA" id="ARBA00022989"/>
    </source>
</evidence>
<protein>
    <recommendedName>
        <fullName evidence="17">Cadherin domain-containing protein</fullName>
    </recommendedName>
</protein>
<keyword evidence="16" id="KW-0732">Signal</keyword>
<dbReference type="GO" id="GO:0120547">
    <property type="term" value="F:heme A synthase activity"/>
    <property type="evidence" value="ECO:0007669"/>
    <property type="project" value="UniProtKB-EC"/>
</dbReference>
<evidence type="ECO:0000256" key="10">
    <source>
        <dbReference type="ARBA" id="ARBA00023133"/>
    </source>
</evidence>
<evidence type="ECO:0000256" key="12">
    <source>
        <dbReference type="ARBA" id="ARBA00044501"/>
    </source>
</evidence>
<dbReference type="AlphaFoldDB" id="A0A814D749"/>
<evidence type="ECO:0000256" key="4">
    <source>
        <dbReference type="ARBA" id="ARBA00022723"/>
    </source>
</evidence>
<dbReference type="GO" id="GO:0006784">
    <property type="term" value="P:heme A biosynthetic process"/>
    <property type="evidence" value="ECO:0007669"/>
    <property type="project" value="InterPro"/>
</dbReference>
<feature type="transmembrane region" description="Helical" evidence="15">
    <location>
        <begin position="1205"/>
        <end position="1225"/>
    </location>
</feature>
<evidence type="ECO:0000313" key="18">
    <source>
        <dbReference type="EMBL" id="CAF0951935.1"/>
    </source>
</evidence>
<evidence type="ECO:0000256" key="6">
    <source>
        <dbReference type="ARBA" id="ARBA00022837"/>
    </source>
</evidence>
<dbReference type="PANTHER" id="PTHR23289:SF2">
    <property type="entry name" value="CYTOCHROME C OXIDASE ASSEMBLY PROTEIN COX15 HOMOLOG"/>
    <property type="match status" value="1"/>
</dbReference>
<evidence type="ECO:0000256" key="2">
    <source>
        <dbReference type="ARBA" id="ARBA00004141"/>
    </source>
</evidence>
<dbReference type="CDD" id="cd11304">
    <property type="entry name" value="Cadherin_repeat"/>
    <property type="match status" value="6"/>
</dbReference>
<dbReference type="Proteomes" id="UP000663828">
    <property type="component" value="Unassembled WGS sequence"/>
</dbReference>
<sequence>MHVYILFYLLPTLFAYDCDEICNVTFSIRENTIHNELRWNLTALLANRTVLFKYFQFSLSNPSKYFEINSPILQYRLKELDREEICENFHFNDECSLQLQIFTQTSFIIIFKLIILDENDWKPFFPQDYVSLAIRENLPLNYRVQLPIAYDYDSIQYNIDHYEFIKTIDEIERIFQLEQTPDELRLKLIRTLDCEMTNNYQLYIIAIDKGGYRSNILHVNVTVGDFNEYQPRFTQRLYHTSIPENFSSINSSPILQVSAIDDDCYDRVILYTIVNTDLPNEMFPFNIDNHTGSIRVRYVLDYENISTYRFRVKASNLDGVTSSIVPIIIDISDVNDNRPMIQMNILNEYKREENEENFIINLNESIRLGQVIGNILLRDLDSAMVNYRLSLKIVSCLPLSTACPVELDSGMENHTWSSTTYLIKTTRQLNREHGDKEFVIILEARDYGEPSLSSQRRLIIHINDENDCAPKFSHLNYQFLLSNASLLGSLIGQVRALDDDHLPDHRRVQYKLFEYNHENVVRIDPTNGSLFLVRKPTTTTKFNVTVFAIDQSNHSLFDQANVEILFYDELNCSVMFTQAVFVFNTTEHQRIPYQLGQIHVNECGSTSYSIAEQNSSSIFPFIVDAHSGVIKVIRELDRETQSFYKFPIKITNSTTQAEIHVNILDRNDHYPIFDDSFEQYIYVSTHQYYHQNNQIFITHIHATDLDDDVNGLVNYYFTNKDHYNYFHIYYNGSVILYNLHNLRLPIHLEIYARDHGYPKALESKETLVVYVCDIFAQNECPSNKLRRNFYVGSIIIMIIVVLFLLTIIMCIIWNLFIKDYCKKKEDKKSYNCQMEARKNLIVSDSLYDESQSIYGNHYSKCAAVLLFNLATNHRYRSFGLLKNVQLAFKRSSATIPVAPVRTPLPPLSAGAKQRIGLWLAWTAGMTAGAVVIGGLTRLTESGLSMTNWHWLNDMNPPRTTEAWQAEFERYKNFPEYEQMNREMTLDEFKKIYYMEFAHRMWGRATGLVFAFPALVFWYRGLFDRAMKIRVCIFGGLIAVQGALGWYMVKSGLHKETLIDGRASVSPYRLAAHLGTAFVLYSGLLWNSFKYLTKPDVYASTRVPRGWAMAVHGLLTLTLVTVVAGAFVAGLDAGLVYPTFPKMGDYWIPPEYSELSPWYRNLFENPVAVQFNHRVLGLTTSASVLAFSLASLSVKLGRRAATARNLLAAMVVLQASLGIGTLLYHVPVSMAAAHQAGSLALLSFALWLAFNLKRVPKI</sequence>
<feature type="domain" description="Cadherin" evidence="17">
    <location>
        <begin position="234"/>
        <end position="341"/>
    </location>
</feature>
<evidence type="ECO:0000256" key="8">
    <source>
        <dbReference type="ARBA" id="ARBA00023002"/>
    </source>
</evidence>
<dbReference type="InterPro" id="IPR015919">
    <property type="entry name" value="Cadherin-like_sf"/>
</dbReference>
<evidence type="ECO:0000313" key="19">
    <source>
        <dbReference type="Proteomes" id="UP000663828"/>
    </source>
</evidence>
<dbReference type="GO" id="GO:0005886">
    <property type="term" value="C:plasma membrane"/>
    <property type="evidence" value="ECO:0007669"/>
    <property type="project" value="InterPro"/>
</dbReference>
<feature type="domain" description="Cadherin" evidence="17">
    <location>
        <begin position="354"/>
        <end position="472"/>
    </location>
</feature>
<feature type="transmembrane region" description="Helical" evidence="15">
    <location>
        <begin position="1174"/>
        <end position="1193"/>
    </location>
</feature>
<feature type="domain" description="Cadherin" evidence="17">
    <location>
        <begin position="473"/>
        <end position="576"/>
    </location>
</feature>
<proteinExistence type="inferred from homology"/>
<evidence type="ECO:0000259" key="17">
    <source>
        <dbReference type="PROSITE" id="PS50268"/>
    </source>
</evidence>
<keyword evidence="6 14" id="KW-0106">Calcium</keyword>
<dbReference type="EMBL" id="CAJNOR010000576">
    <property type="protein sequence ID" value="CAF0951935.1"/>
    <property type="molecule type" value="Genomic_DNA"/>
</dbReference>
<feature type="signal peptide" evidence="16">
    <location>
        <begin position="1"/>
        <end position="15"/>
    </location>
</feature>
<evidence type="ECO:0000256" key="16">
    <source>
        <dbReference type="SAM" id="SignalP"/>
    </source>
</evidence>
<keyword evidence="10" id="KW-0350">Heme biosynthesis</keyword>
<dbReference type="PROSITE" id="PS00232">
    <property type="entry name" value="CADHERIN_1"/>
    <property type="match status" value="1"/>
</dbReference>
<evidence type="ECO:0000256" key="14">
    <source>
        <dbReference type="PROSITE-ProRule" id="PRU00043"/>
    </source>
</evidence>
<dbReference type="Pfam" id="PF02628">
    <property type="entry name" value="COX15-CtaA"/>
    <property type="match status" value="1"/>
</dbReference>
<feature type="transmembrane region" description="Helical" evidence="15">
    <location>
        <begin position="1000"/>
        <end position="1018"/>
    </location>
</feature>
<reference evidence="18" key="1">
    <citation type="submission" date="2021-02" db="EMBL/GenBank/DDBJ databases">
        <authorList>
            <person name="Nowell W R."/>
        </authorList>
    </citation>
    <scope>NUCLEOTIDE SEQUENCE</scope>
</reference>
<feature type="transmembrane region" description="Helical" evidence="15">
    <location>
        <begin position="1030"/>
        <end position="1047"/>
    </location>
</feature>
<feature type="domain" description="Cadherin" evidence="17">
    <location>
        <begin position="608"/>
        <end position="673"/>
    </location>
</feature>
<comment type="pathway">
    <text evidence="12">Porphyrin-containing compound metabolism; heme A biosynthesis; heme A from heme O: step 1/1.</text>
</comment>
<accession>A0A814D749</accession>
<dbReference type="GO" id="GO:0005509">
    <property type="term" value="F:calcium ion binding"/>
    <property type="evidence" value="ECO:0007669"/>
    <property type="project" value="UniProtKB-UniRule"/>
</dbReference>
<dbReference type="InterPro" id="IPR002126">
    <property type="entry name" value="Cadherin-like_dom"/>
</dbReference>
<dbReference type="Pfam" id="PF00028">
    <property type="entry name" value="Cadherin"/>
    <property type="match status" value="3"/>
</dbReference>
<dbReference type="GO" id="GO:0005743">
    <property type="term" value="C:mitochondrial inner membrane"/>
    <property type="evidence" value="ECO:0007669"/>
    <property type="project" value="TreeGrafter"/>
</dbReference>
<evidence type="ECO:0000256" key="3">
    <source>
        <dbReference type="ARBA" id="ARBA00022692"/>
    </source>
</evidence>
<dbReference type="GO" id="GO:0007156">
    <property type="term" value="P:homophilic cell adhesion via plasma membrane adhesion molecules"/>
    <property type="evidence" value="ECO:0007669"/>
    <property type="project" value="InterPro"/>
</dbReference>
<evidence type="ECO:0000256" key="15">
    <source>
        <dbReference type="SAM" id="Phobius"/>
    </source>
</evidence>
<dbReference type="InterPro" id="IPR020894">
    <property type="entry name" value="Cadherin_CS"/>
</dbReference>
<keyword evidence="4" id="KW-0479">Metal-binding</keyword>
<gene>
    <name evidence="18" type="ORF">XAT740_LOCUS10714</name>
</gene>
<feature type="transmembrane region" description="Helical" evidence="15">
    <location>
        <begin position="915"/>
        <end position="935"/>
    </location>
</feature>
<feature type="chain" id="PRO_5032334305" description="Cadherin domain-containing protein" evidence="16">
    <location>
        <begin position="16"/>
        <end position="1257"/>
    </location>
</feature>
<feature type="domain" description="Cadherin" evidence="17">
    <location>
        <begin position="126"/>
        <end position="233"/>
    </location>
</feature>
<dbReference type="SUPFAM" id="SSF49313">
    <property type="entry name" value="Cadherin-like"/>
    <property type="match status" value="6"/>
</dbReference>
<keyword evidence="19" id="KW-1185">Reference proteome</keyword>
<dbReference type="InterPro" id="IPR003780">
    <property type="entry name" value="COX15/CtaA_fam"/>
</dbReference>
<feature type="transmembrane region" description="Helical" evidence="15">
    <location>
        <begin position="1067"/>
        <end position="1085"/>
    </location>
</feature>
<dbReference type="Gene3D" id="2.60.40.60">
    <property type="entry name" value="Cadherins"/>
    <property type="match status" value="7"/>
</dbReference>
<evidence type="ECO:0000256" key="5">
    <source>
        <dbReference type="ARBA" id="ARBA00022737"/>
    </source>
</evidence>
<comment type="cofactor">
    <cofactor evidence="1">
        <name>heme b</name>
        <dbReference type="ChEBI" id="CHEBI:60344"/>
    </cofactor>
</comment>
<dbReference type="GO" id="GO:0016653">
    <property type="term" value="F:oxidoreductase activity, acting on NAD(P)H, heme protein as acceptor"/>
    <property type="evidence" value="ECO:0007669"/>
    <property type="project" value="TreeGrafter"/>
</dbReference>
<dbReference type="HAMAP" id="MF_01665">
    <property type="entry name" value="HemeA_synth_type2"/>
    <property type="match status" value="1"/>
</dbReference>
<feature type="transmembrane region" description="Helical" evidence="15">
    <location>
        <begin position="1231"/>
        <end position="1249"/>
    </location>
</feature>
<keyword evidence="9" id="KW-0408">Iron</keyword>
<dbReference type="PRINTS" id="PR00205">
    <property type="entry name" value="CADHERIN"/>
</dbReference>
<comment type="caution">
    <text evidence="18">The sequence shown here is derived from an EMBL/GenBank/DDBJ whole genome shotgun (WGS) entry which is preliminary data.</text>
</comment>
<organism evidence="18 19">
    <name type="scientific">Adineta ricciae</name>
    <name type="common">Rotifer</name>
    <dbReference type="NCBI Taxonomy" id="249248"/>
    <lineage>
        <taxon>Eukaryota</taxon>
        <taxon>Metazoa</taxon>
        <taxon>Spiralia</taxon>
        <taxon>Gnathifera</taxon>
        <taxon>Rotifera</taxon>
        <taxon>Eurotatoria</taxon>
        <taxon>Bdelloidea</taxon>
        <taxon>Adinetida</taxon>
        <taxon>Adinetidae</taxon>
        <taxon>Adineta</taxon>
    </lineage>
</organism>
<evidence type="ECO:0000256" key="1">
    <source>
        <dbReference type="ARBA" id="ARBA00001970"/>
    </source>
</evidence>
<keyword evidence="5" id="KW-0677">Repeat</keyword>
<evidence type="ECO:0000256" key="11">
    <source>
        <dbReference type="ARBA" id="ARBA00023136"/>
    </source>
</evidence>
<keyword evidence="3 15" id="KW-0812">Transmembrane</keyword>
<evidence type="ECO:0000256" key="9">
    <source>
        <dbReference type="ARBA" id="ARBA00023004"/>
    </source>
</evidence>
<dbReference type="PROSITE" id="PS50268">
    <property type="entry name" value="CADHERIN_2"/>
    <property type="match status" value="5"/>
</dbReference>
<comment type="catalytic activity">
    <reaction evidence="13">
        <text>Fe(II)-heme o + 2 A + H2O = Fe(II)-heme a + 2 AH2</text>
        <dbReference type="Rhea" id="RHEA:63388"/>
        <dbReference type="ChEBI" id="CHEBI:13193"/>
        <dbReference type="ChEBI" id="CHEBI:15377"/>
        <dbReference type="ChEBI" id="CHEBI:17499"/>
        <dbReference type="ChEBI" id="CHEBI:60530"/>
        <dbReference type="ChEBI" id="CHEBI:61715"/>
        <dbReference type="EC" id="1.17.99.9"/>
    </reaction>
    <physiologicalReaction direction="left-to-right" evidence="13">
        <dbReference type="Rhea" id="RHEA:63389"/>
    </physiologicalReaction>
</comment>
<dbReference type="SMART" id="SM00112">
    <property type="entry name" value="CA"/>
    <property type="match status" value="6"/>
</dbReference>
<keyword evidence="7 15" id="KW-1133">Transmembrane helix</keyword>
<name>A0A814D749_ADIRI</name>
<comment type="subcellular location">
    <subcellularLocation>
        <location evidence="2">Membrane</location>
        <topology evidence="2">Multi-pass membrane protein</topology>
    </subcellularLocation>
</comment>
<dbReference type="PANTHER" id="PTHR23289">
    <property type="entry name" value="CYTOCHROME C OXIDASE ASSEMBLY PROTEIN COX15"/>
    <property type="match status" value="1"/>
</dbReference>
<keyword evidence="8" id="KW-0560">Oxidoreductase</keyword>
<keyword evidence="11 15" id="KW-0472">Membrane</keyword>
<dbReference type="InterPro" id="IPR023754">
    <property type="entry name" value="HemeA_Synthase_type2"/>
</dbReference>
<feature type="transmembrane region" description="Helical" evidence="15">
    <location>
        <begin position="789"/>
        <end position="817"/>
    </location>
</feature>
<feature type="transmembrane region" description="Helical" evidence="15">
    <location>
        <begin position="1106"/>
        <end position="1130"/>
    </location>
</feature>
<evidence type="ECO:0000256" key="13">
    <source>
        <dbReference type="ARBA" id="ARBA00048044"/>
    </source>
</evidence>